<reference evidence="1" key="1">
    <citation type="submission" date="2019-08" db="EMBL/GenBank/DDBJ databases">
        <authorList>
            <person name="Kucharzyk K."/>
            <person name="Murdoch R.W."/>
            <person name="Higgins S."/>
            <person name="Loffler F."/>
        </authorList>
    </citation>
    <scope>NUCLEOTIDE SEQUENCE</scope>
</reference>
<accession>A0A644W062</accession>
<proteinExistence type="predicted"/>
<evidence type="ECO:0000313" key="1">
    <source>
        <dbReference type="EMBL" id="MPL96800.1"/>
    </source>
</evidence>
<dbReference type="SUPFAM" id="SSF49265">
    <property type="entry name" value="Fibronectin type III"/>
    <property type="match status" value="1"/>
</dbReference>
<evidence type="ECO:0008006" key="2">
    <source>
        <dbReference type="Google" id="ProtNLM"/>
    </source>
</evidence>
<comment type="caution">
    <text evidence="1">The sequence shown here is derived from an EMBL/GenBank/DDBJ whole genome shotgun (WGS) entry which is preliminary data.</text>
</comment>
<dbReference type="InterPro" id="IPR013320">
    <property type="entry name" value="ConA-like_dom_sf"/>
</dbReference>
<dbReference type="EMBL" id="VSSQ01000526">
    <property type="protein sequence ID" value="MPL96800.1"/>
    <property type="molecule type" value="Genomic_DNA"/>
</dbReference>
<gene>
    <name evidence="1" type="ORF">SDC9_42983</name>
</gene>
<dbReference type="AlphaFoldDB" id="A0A644W062"/>
<dbReference type="CDD" id="cd00063">
    <property type="entry name" value="FN3"/>
    <property type="match status" value="1"/>
</dbReference>
<sequence length="402" mass="44017">MMRNVNPVFRLVSVTLLVLVNVLFVHAEKGDFGAWELKSGHGGMSCGTVGFAEKSITIEFWMYLNSADVEKIAILGTSGPDAGFLVSVRANSANAGALELRLFAKDTQKNTAHFYIPREYFVDKWVHVAYVISAEEEKAYAYLNGGYFAEKDAIGGYFGNSTTALGIGQWWSDPKPYGKLAEIRIWNIARTGDEIAANYNRPLTGTEDGLYIYYNFDDFAQIISNVANPGTNNGSLSPAATWSDVHAYEVLSAIPANLSLTANTLTWNGTAESFELEVVEKGTNNVVKTDVVTGNSYSLAELGLDGNKEYYANVRAKNALFYSGWATTNSNTSGIEDINSSNLTVFTRNNAIIVNSDVVRKLNVFAVDGRLVRSVDLSVGENVINNISRGMYLIDKQKVVVY</sequence>
<name>A0A644W062_9ZZZZ</name>
<dbReference type="InterPro" id="IPR003961">
    <property type="entry name" value="FN3_dom"/>
</dbReference>
<dbReference type="SUPFAM" id="SSF49899">
    <property type="entry name" value="Concanavalin A-like lectins/glucanases"/>
    <property type="match status" value="1"/>
</dbReference>
<protein>
    <recommendedName>
        <fullName evidence="2">LamG-like jellyroll fold domain-containing protein</fullName>
    </recommendedName>
</protein>
<organism evidence="1">
    <name type="scientific">bioreactor metagenome</name>
    <dbReference type="NCBI Taxonomy" id="1076179"/>
    <lineage>
        <taxon>unclassified sequences</taxon>
        <taxon>metagenomes</taxon>
        <taxon>ecological metagenomes</taxon>
    </lineage>
</organism>
<dbReference type="Pfam" id="PF13385">
    <property type="entry name" value="Laminin_G_3"/>
    <property type="match status" value="1"/>
</dbReference>
<dbReference type="InterPro" id="IPR036116">
    <property type="entry name" value="FN3_sf"/>
</dbReference>
<dbReference type="Gene3D" id="2.60.120.200">
    <property type="match status" value="1"/>
</dbReference>